<comment type="caution">
    <text evidence="1">The sequence shown here is derived from an EMBL/GenBank/DDBJ whole genome shotgun (WGS) entry which is preliminary data.</text>
</comment>
<gene>
    <name evidence="1" type="ORF">PLOB_00041519</name>
</gene>
<accession>A0ABN8PBU6</accession>
<name>A0ABN8PBU6_9CNID</name>
<proteinExistence type="predicted"/>
<dbReference type="PANTHER" id="PTHR14365">
    <property type="entry name" value="APOPTOSIS REGULATORY PROTEIN SIVA"/>
    <property type="match status" value="1"/>
</dbReference>
<evidence type="ECO:0000313" key="1">
    <source>
        <dbReference type="EMBL" id="CAH3140679.1"/>
    </source>
</evidence>
<dbReference type="Pfam" id="PF05458">
    <property type="entry name" value="Siva"/>
    <property type="match status" value="1"/>
</dbReference>
<protein>
    <recommendedName>
        <fullName evidence="3">Apoptosis regulatory protein Siva</fullName>
    </recommendedName>
</protein>
<sequence length="184" mass="20460">MDPILECRTPPASPELSRLVTKRRCPFGESPHQSKMPATEATMAVNEHTHTDNGGDVGYSDNAFEVLMNSQRNQGDDVSQPSLKPATVSSLCWVCHQQGEEMPCAFCEHNACEMCVRQCDRCFGVFCTFCSTINYDNHEDRPLCLTCHSEDMRFQQNRGANAGAMQQPGAWQQGHTVGFRPLTA</sequence>
<evidence type="ECO:0008006" key="3">
    <source>
        <dbReference type="Google" id="ProtNLM"/>
    </source>
</evidence>
<dbReference type="PANTHER" id="PTHR14365:SF1">
    <property type="entry name" value="APOPTOSIS REGULATORY PROTEIN SIVA"/>
    <property type="match status" value="1"/>
</dbReference>
<dbReference type="InterPro" id="IPR022773">
    <property type="entry name" value="Siva"/>
</dbReference>
<dbReference type="Proteomes" id="UP001159405">
    <property type="component" value="Unassembled WGS sequence"/>
</dbReference>
<keyword evidence="2" id="KW-1185">Reference proteome</keyword>
<organism evidence="1 2">
    <name type="scientific">Porites lobata</name>
    <dbReference type="NCBI Taxonomy" id="104759"/>
    <lineage>
        <taxon>Eukaryota</taxon>
        <taxon>Metazoa</taxon>
        <taxon>Cnidaria</taxon>
        <taxon>Anthozoa</taxon>
        <taxon>Hexacorallia</taxon>
        <taxon>Scleractinia</taxon>
        <taxon>Fungiina</taxon>
        <taxon>Poritidae</taxon>
        <taxon>Porites</taxon>
    </lineage>
</organism>
<dbReference type="EMBL" id="CALNXK010000065">
    <property type="protein sequence ID" value="CAH3140679.1"/>
    <property type="molecule type" value="Genomic_DNA"/>
</dbReference>
<evidence type="ECO:0000313" key="2">
    <source>
        <dbReference type="Proteomes" id="UP001159405"/>
    </source>
</evidence>
<reference evidence="1 2" key="1">
    <citation type="submission" date="2022-05" db="EMBL/GenBank/DDBJ databases">
        <authorList>
            <consortium name="Genoscope - CEA"/>
            <person name="William W."/>
        </authorList>
    </citation>
    <scope>NUCLEOTIDE SEQUENCE [LARGE SCALE GENOMIC DNA]</scope>
</reference>